<dbReference type="Gene3D" id="2.60.120.620">
    <property type="entry name" value="q2cbj1_9rhob like domain"/>
    <property type="match status" value="1"/>
</dbReference>
<dbReference type="InterPro" id="IPR012668">
    <property type="entry name" value="CHP02466"/>
</dbReference>
<name>A0ABN9R4B1_9DINO</name>
<evidence type="ECO:0000256" key="1">
    <source>
        <dbReference type="SAM" id="MobiDB-lite"/>
    </source>
</evidence>
<keyword evidence="3" id="KW-1185">Reference proteome</keyword>
<comment type="caution">
    <text evidence="2">The sequence shown here is derived from an EMBL/GenBank/DDBJ whole genome shotgun (WGS) entry which is preliminary data.</text>
</comment>
<gene>
    <name evidence="2" type="ORF">PCOR1329_LOCUS16858</name>
</gene>
<dbReference type="Pfam" id="PF13759">
    <property type="entry name" value="2OG-FeII_Oxy_5"/>
    <property type="match status" value="1"/>
</dbReference>
<sequence>MASQFLTNIQGDRAPTRFRTMPWVEVFRPGDFQWPHVRTGASVHGVFFARHAENSSELIFDDVRGDSPPFGYRYAHTPQQGELVLFPAWAPHKVTPNQGSTNNVYYRFLLWPPRGATDFDWEDDPTGDYVYKKTTNVRRSLPEQAPQEAPLSSTSPAGPPPSPPGHGGEL</sequence>
<protein>
    <recommendedName>
        <fullName evidence="4">Bifunctional lysine-specific demethylase and histidyl-hydroxylase</fullName>
    </recommendedName>
</protein>
<reference evidence="2" key="1">
    <citation type="submission" date="2023-10" db="EMBL/GenBank/DDBJ databases">
        <authorList>
            <person name="Chen Y."/>
            <person name="Shah S."/>
            <person name="Dougan E. K."/>
            <person name="Thang M."/>
            <person name="Chan C."/>
        </authorList>
    </citation>
    <scope>NUCLEOTIDE SEQUENCE [LARGE SCALE GENOMIC DNA]</scope>
</reference>
<evidence type="ECO:0000313" key="3">
    <source>
        <dbReference type="Proteomes" id="UP001189429"/>
    </source>
</evidence>
<proteinExistence type="predicted"/>
<dbReference type="Proteomes" id="UP001189429">
    <property type="component" value="Unassembled WGS sequence"/>
</dbReference>
<feature type="region of interest" description="Disordered" evidence="1">
    <location>
        <begin position="134"/>
        <end position="170"/>
    </location>
</feature>
<organism evidence="2 3">
    <name type="scientific">Prorocentrum cordatum</name>
    <dbReference type="NCBI Taxonomy" id="2364126"/>
    <lineage>
        <taxon>Eukaryota</taxon>
        <taxon>Sar</taxon>
        <taxon>Alveolata</taxon>
        <taxon>Dinophyceae</taxon>
        <taxon>Prorocentrales</taxon>
        <taxon>Prorocentraceae</taxon>
        <taxon>Prorocentrum</taxon>
    </lineage>
</organism>
<dbReference type="EMBL" id="CAUYUJ010005191">
    <property type="protein sequence ID" value="CAK0812606.1"/>
    <property type="molecule type" value="Genomic_DNA"/>
</dbReference>
<accession>A0ABN9R4B1</accession>
<evidence type="ECO:0008006" key="4">
    <source>
        <dbReference type="Google" id="ProtNLM"/>
    </source>
</evidence>
<evidence type="ECO:0000313" key="2">
    <source>
        <dbReference type="EMBL" id="CAK0812606.1"/>
    </source>
</evidence>